<sequence length="509" mass="57516">MVPPIHEYLPNEIFCDILLQAAHAAGAHIPRQTPSSRQSEPDLRESIKFSSVCQGWRHILTTNRSFWLDNSFKNFLYPSPQDALACMKAVLRRTYPGFNRITMDFRSLKDLDQDQAERIIAAALYILLNVAPEVLSSQWKELCLFVADEELINTISDYLTLEAPKSARAKLSPITSLQVTLALDWHSRRPSSNVSNRPPGLPSLALPYFNTQSFKSLTRLQLTNVRAYVFPSIIHQNPLLSGRMFELSLHRWTCKIDEPLFIDDSDPEAGEADPPMPPFHLVTNSPMNIFNSSFASATTLTIQFPIPVSHHNIPINLPYSPSISNIARLFLKNNFDTVRDLRLTNVTPRIWLALLALLKRLPTHLMTSDPLILPLSTLYWEGLTIQFAPFQSRSSTRSSPRNSSISPGILIDNDEQENIASTSAAVFPPILNSEGDPPLIKRIKEELGLPFDVETELMKVEKIEELQEVMRRCSVLLTSRLPMLRRINICDSKGASRRLDFEGHERSAA</sequence>
<gene>
    <name evidence="1" type="ORF">NP233_g8573</name>
</gene>
<name>A0AAD5VM65_9AGAR</name>
<protein>
    <submittedName>
        <fullName evidence="1">Uncharacterized protein</fullName>
    </submittedName>
</protein>
<dbReference type="Proteomes" id="UP001213000">
    <property type="component" value="Unassembled WGS sequence"/>
</dbReference>
<keyword evidence="2" id="KW-1185">Reference proteome</keyword>
<dbReference type="AlphaFoldDB" id="A0AAD5VM65"/>
<proteinExistence type="predicted"/>
<evidence type="ECO:0000313" key="2">
    <source>
        <dbReference type="Proteomes" id="UP001213000"/>
    </source>
</evidence>
<organism evidence="1 2">
    <name type="scientific">Leucocoprinus birnbaumii</name>
    <dbReference type="NCBI Taxonomy" id="56174"/>
    <lineage>
        <taxon>Eukaryota</taxon>
        <taxon>Fungi</taxon>
        <taxon>Dikarya</taxon>
        <taxon>Basidiomycota</taxon>
        <taxon>Agaricomycotina</taxon>
        <taxon>Agaricomycetes</taxon>
        <taxon>Agaricomycetidae</taxon>
        <taxon>Agaricales</taxon>
        <taxon>Agaricineae</taxon>
        <taxon>Agaricaceae</taxon>
        <taxon>Leucocoprinus</taxon>
    </lineage>
</organism>
<comment type="caution">
    <text evidence="1">The sequence shown here is derived from an EMBL/GenBank/DDBJ whole genome shotgun (WGS) entry which is preliminary data.</text>
</comment>
<reference evidence="1" key="1">
    <citation type="submission" date="2022-07" db="EMBL/GenBank/DDBJ databases">
        <title>Genome Sequence of Leucocoprinus birnbaumii.</title>
        <authorList>
            <person name="Buettner E."/>
        </authorList>
    </citation>
    <scope>NUCLEOTIDE SEQUENCE</scope>
    <source>
        <strain evidence="1">VT141</strain>
    </source>
</reference>
<evidence type="ECO:0000313" key="1">
    <source>
        <dbReference type="EMBL" id="KAJ3564010.1"/>
    </source>
</evidence>
<dbReference type="EMBL" id="JANIEX010000703">
    <property type="protein sequence ID" value="KAJ3564010.1"/>
    <property type="molecule type" value="Genomic_DNA"/>
</dbReference>
<accession>A0AAD5VM65</accession>